<organism evidence="1 2">
    <name type="scientific">Mycoplasma haemocanis (strain Illinois)</name>
    <dbReference type="NCBI Taxonomy" id="1111676"/>
    <lineage>
        <taxon>Bacteria</taxon>
        <taxon>Bacillati</taxon>
        <taxon>Mycoplasmatota</taxon>
        <taxon>Mollicutes</taxon>
        <taxon>Mycoplasmataceae</taxon>
        <taxon>Mycoplasma</taxon>
    </lineage>
</organism>
<dbReference type="Proteomes" id="UP000009135">
    <property type="component" value="Chromosome"/>
</dbReference>
<accession>H6N894</accession>
<dbReference type="KEGG" id="mhe:MHC_05050"/>
<dbReference type="EMBL" id="CP003199">
    <property type="protein sequence ID" value="AEW45866.1"/>
    <property type="molecule type" value="Genomic_DNA"/>
</dbReference>
<reference evidence="1 2" key="1">
    <citation type="journal article" date="2012" name="J. Bacteriol.">
        <title>Complete genome sequence of Mycoplasma haemocanis strain Illinois.</title>
        <authorList>
            <person name="do Nascimento N.C."/>
            <person name="Guimaraes A.M."/>
            <person name="Santos A.P."/>
            <person name="Sanmiguel P.J."/>
            <person name="Messick J.B."/>
        </authorList>
    </citation>
    <scope>NUCLEOTIDE SEQUENCE [LARGE SCALE GENOMIC DNA]</scope>
    <source>
        <strain evidence="1 2">Illinois</strain>
    </source>
</reference>
<dbReference type="OrthoDB" id="402366at2"/>
<sequence length="207" mass="23644">MSLRSKSLLILVGLTSGAGVERLLSSQSELRPEPVITKEEQEGKPARKAKVYAIYHSTILHDPKNGNKPYPEVKGISRTPLTEDVIEEDEELKKCIWRGNSQDRAYAAWDSTSKTWKCSDAMQYKDWFSDSGIGGVKEDEEKILKDMRGVKNLTDDLQKYEKPGKGNWDEMSDKCKENYDSHFSDNLTSDNKQRFCTILLVKRLGYQ</sequence>
<protein>
    <submittedName>
        <fullName evidence="1">Uncharacterized protein</fullName>
    </submittedName>
</protein>
<gene>
    <name evidence="1" type="ordered locus">MHC_05050</name>
</gene>
<proteinExistence type="predicted"/>
<dbReference type="HOGENOM" id="CLU_1420079_0_0_14"/>
<name>H6N894_MYCHN</name>
<keyword evidence="2" id="KW-1185">Reference proteome</keyword>
<dbReference type="AlphaFoldDB" id="H6N894"/>
<evidence type="ECO:0000313" key="2">
    <source>
        <dbReference type="Proteomes" id="UP000009135"/>
    </source>
</evidence>
<evidence type="ECO:0000313" key="1">
    <source>
        <dbReference type="EMBL" id="AEW45866.1"/>
    </source>
</evidence>